<accession>C7M1N8</accession>
<dbReference type="RefSeq" id="WP_015799262.1">
    <property type="nucleotide sequence ID" value="NC_013124.1"/>
</dbReference>
<dbReference type="eggNOG" id="COG0235">
    <property type="taxonomic scope" value="Bacteria"/>
</dbReference>
<protein>
    <submittedName>
        <fullName evidence="4">Class II aldolase/adducin family protein</fullName>
    </submittedName>
</protein>
<dbReference type="InterPro" id="IPR050197">
    <property type="entry name" value="Aldolase_class_II_sugar_metab"/>
</dbReference>
<dbReference type="EMBL" id="CP001631">
    <property type="protein sequence ID" value="ACU54785.1"/>
    <property type="molecule type" value="Genomic_DNA"/>
</dbReference>
<dbReference type="AlphaFoldDB" id="C7M1N8"/>
<dbReference type="SUPFAM" id="SSF53639">
    <property type="entry name" value="AraD/HMP-PK domain-like"/>
    <property type="match status" value="1"/>
</dbReference>
<dbReference type="Pfam" id="PF00596">
    <property type="entry name" value="Aldolase_II"/>
    <property type="match status" value="1"/>
</dbReference>
<evidence type="ECO:0000256" key="2">
    <source>
        <dbReference type="ARBA" id="ARBA00023239"/>
    </source>
</evidence>
<keyword evidence="5" id="KW-1185">Reference proteome</keyword>
<dbReference type="InterPro" id="IPR001303">
    <property type="entry name" value="Aldolase_II/adducin_N"/>
</dbReference>
<evidence type="ECO:0000313" key="5">
    <source>
        <dbReference type="Proteomes" id="UP000000771"/>
    </source>
</evidence>
<dbReference type="GO" id="GO:0046872">
    <property type="term" value="F:metal ion binding"/>
    <property type="evidence" value="ECO:0007669"/>
    <property type="project" value="UniProtKB-KW"/>
</dbReference>
<dbReference type="KEGG" id="afo:Afer_1874"/>
<dbReference type="GO" id="GO:0016832">
    <property type="term" value="F:aldehyde-lyase activity"/>
    <property type="evidence" value="ECO:0007669"/>
    <property type="project" value="TreeGrafter"/>
</dbReference>
<dbReference type="PANTHER" id="PTHR22789:SF0">
    <property type="entry name" value="3-OXO-TETRONATE 4-PHOSPHATE DECARBOXYLASE-RELATED"/>
    <property type="match status" value="1"/>
</dbReference>
<organism evidence="4 5">
    <name type="scientific">Acidimicrobium ferrooxidans (strain DSM 10331 / JCM 15462 / NBRC 103882 / ICP)</name>
    <dbReference type="NCBI Taxonomy" id="525909"/>
    <lineage>
        <taxon>Bacteria</taxon>
        <taxon>Bacillati</taxon>
        <taxon>Actinomycetota</taxon>
        <taxon>Acidimicrobiia</taxon>
        <taxon>Acidimicrobiales</taxon>
        <taxon>Acidimicrobiaceae</taxon>
        <taxon>Acidimicrobium</taxon>
    </lineage>
</organism>
<dbReference type="HOGENOM" id="CLU_006033_3_0_11"/>
<dbReference type="STRING" id="525909.Afer_1874"/>
<evidence type="ECO:0000256" key="1">
    <source>
        <dbReference type="ARBA" id="ARBA00022723"/>
    </source>
</evidence>
<dbReference type="Proteomes" id="UP000000771">
    <property type="component" value="Chromosome"/>
</dbReference>
<dbReference type="GO" id="GO:0019323">
    <property type="term" value="P:pentose catabolic process"/>
    <property type="evidence" value="ECO:0007669"/>
    <property type="project" value="TreeGrafter"/>
</dbReference>
<reference evidence="4 5" key="1">
    <citation type="journal article" date="2009" name="Stand. Genomic Sci.">
        <title>Complete genome sequence of Acidimicrobium ferrooxidans type strain (ICP).</title>
        <authorList>
            <person name="Clum A."/>
            <person name="Nolan M."/>
            <person name="Lang E."/>
            <person name="Glavina Del Rio T."/>
            <person name="Tice H."/>
            <person name="Copeland A."/>
            <person name="Cheng J.F."/>
            <person name="Lucas S."/>
            <person name="Chen F."/>
            <person name="Bruce D."/>
            <person name="Goodwin L."/>
            <person name="Pitluck S."/>
            <person name="Ivanova N."/>
            <person name="Mavrommatis K."/>
            <person name="Mikhailova N."/>
            <person name="Pati A."/>
            <person name="Chen A."/>
            <person name="Palaniappan K."/>
            <person name="Goker M."/>
            <person name="Spring S."/>
            <person name="Land M."/>
            <person name="Hauser L."/>
            <person name="Chang Y.J."/>
            <person name="Jeffries C.C."/>
            <person name="Chain P."/>
            <person name="Bristow J."/>
            <person name="Eisen J.A."/>
            <person name="Markowitz V."/>
            <person name="Hugenholtz P."/>
            <person name="Kyrpides N.C."/>
            <person name="Klenk H.P."/>
            <person name="Lapidus A."/>
        </authorList>
    </citation>
    <scope>NUCLEOTIDE SEQUENCE [LARGE SCALE GENOMIC DNA]</scope>
    <source>
        <strain evidence="5">DSM 10331 / JCM 15462 / NBRC 103882 / ICP</strain>
    </source>
</reference>
<gene>
    <name evidence="4" type="ordered locus">Afer_1874</name>
</gene>
<dbReference type="OrthoDB" id="9786287at2"/>
<keyword evidence="1" id="KW-0479">Metal-binding</keyword>
<dbReference type="InterPro" id="IPR036409">
    <property type="entry name" value="Aldolase_II/adducin_N_sf"/>
</dbReference>
<feature type="domain" description="Class II aldolase/adducin N-terminal" evidence="3">
    <location>
        <begin position="13"/>
        <end position="194"/>
    </location>
</feature>
<keyword evidence="2" id="KW-0456">Lyase</keyword>
<dbReference type="Gene3D" id="3.40.225.10">
    <property type="entry name" value="Class II aldolase/adducin N-terminal domain"/>
    <property type="match status" value="1"/>
</dbReference>
<proteinExistence type="predicted"/>
<dbReference type="GO" id="GO:0005829">
    <property type="term" value="C:cytosol"/>
    <property type="evidence" value="ECO:0007669"/>
    <property type="project" value="TreeGrafter"/>
</dbReference>
<name>C7M1N8_ACIFD</name>
<sequence>MTTWLSRAEAASELVAASALLFEAEVMSRSGHGNLSCRIGDDTILMTSSGSIRNLDPSTLAVVGLDGTVREGAIAPENAEIIEMHTQVYRLRPELGAIIHTHSPNLTAFAYAHEPLPIRSEPMLRFGQAVAVPVAPWAPRGSHESVGGIVEALRNAPESQAVLLANHGLLALGAAPTAVARLIVALEEAATEERFAAALGGAKDFPADALAKVQASMARVR</sequence>
<dbReference type="PANTHER" id="PTHR22789">
    <property type="entry name" value="FUCULOSE PHOSPHATE ALDOLASE"/>
    <property type="match status" value="1"/>
</dbReference>
<evidence type="ECO:0000259" key="3">
    <source>
        <dbReference type="SMART" id="SM01007"/>
    </source>
</evidence>
<evidence type="ECO:0000313" key="4">
    <source>
        <dbReference type="EMBL" id="ACU54785.1"/>
    </source>
</evidence>
<dbReference type="SMART" id="SM01007">
    <property type="entry name" value="Aldolase_II"/>
    <property type="match status" value="1"/>
</dbReference>